<feature type="transmembrane region" description="Helical" evidence="1">
    <location>
        <begin position="108"/>
        <end position="130"/>
    </location>
</feature>
<feature type="transmembrane region" description="Helical" evidence="1">
    <location>
        <begin position="220"/>
        <end position="237"/>
    </location>
</feature>
<proteinExistence type="predicted"/>
<feature type="transmembrane region" description="Helical" evidence="1">
    <location>
        <begin position="417"/>
        <end position="439"/>
    </location>
</feature>
<keyword evidence="1" id="KW-0472">Membrane</keyword>
<feature type="transmembrane region" description="Helical" evidence="1">
    <location>
        <begin position="25"/>
        <end position="46"/>
    </location>
</feature>
<feature type="transmembrane region" description="Helical" evidence="1">
    <location>
        <begin position="342"/>
        <end position="360"/>
    </location>
</feature>
<sequence>MARETTSTTLPLTAVAPAEPLLRRLGVLLGFLLVGVIFTWPMVLSWGHGVIQKGGVPVDSGQGIWNLWWGYTAISQRWPLFLTSYLFFPQSVDLFWQPVSMPSAVMVWPIIAGFGPVAGFNTVTLLSFAIGGYASYRLARAGGLNVLPALLAGFVVIASPYHLQRILGGSMELIAMQWLPVYVLMLMHALERQTVTATLAAAGALLLTTLSAQYYGLFSAVYSLFHVGLVLILTRDWTTRWRRLAVAIGIAAIWAATLLLYVWPLDRLGANTVRNWYEVQVFHSMALVDLIPLNMLHPLWGTWASQTLEAWHPIGVEIGATFGLGVLGLMLYALVKAWQQTWPWLVLAIVLLILSLGPELKVSDWQTGLPLPFLLLDLVTPFRNASRPSLFVALALLPIALITGLGLQLLMQRGRGLVAPILIVGLIIVEYLVAPWAILPLRSDPRYAELLQAEPVPGAIIELPVRTNASQQMLNQICHGRPLAGGYLARTPDYRPAQHVSALASVWHRTPLSADIFTANLAGDLAALGLTYATLEAQGLSVSDAALLGSSLDVPGISLIDADEHLRFYRIDPTYAHPGLYPHNEDWFAPEGDAQRIWRWMGASARLGMLAAWSTPVLARFEATAYGEDRPLTLELDGHPIASTGIPTGAYRVVQVLLPPGTTTLELQSNPALAPEGRTISLAVSRLTLATTTEGKPFVPVLPVLPPGTHAPCR</sequence>
<evidence type="ECO:0008006" key="4">
    <source>
        <dbReference type="Google" id="ProtNLM"/>
    </source>
</evidence>
<organism evidence="2 3">
    <name type="scientific">Candidatus Chloroploca asiatica</name>
    <dbReference type="NCBI Taxonomy" id="1506545"/>
    <lineage>
        <taxon>Bacteria</taxon>
        <taxon>Bacillati</taxon>
        <taxon>Chloroflexota</taxon>
        <taxon>Chloroflexia</taxon>
        <taxon>Chloroflexales</taxon>
        <taxon>Chloroflexineae</taxon>
        <taxon>Oscillochloridaceae</taxon>
        <taxon>Candidatus Chloroploca</taxon>
    </lineage>
</organism>
<evidence type="ECO:0000313" key="3">
    <source>
        <dbReference type="Proteomes" id="UP000220922"/>
    </source>
</evidence>
<feature type="transmembrane region" description="Helical" evidence="1">
    <location>
        <begin position="310"/>
        <end position="335"/>
    </location>
</feature>
<keyword evidence="1" id="KW-1133">Transmembrane helix</keyword>
<protein>
    <recommendedName>
        <fullName evidence="4">YfhO family protein</fullName>
    </recommendedName>
</protein>
<reference evidence="2 3" key="1">
    <citation type="submission" date="2016-05" db="EMBL/GenBank/DDBJ databases">
        <authorList>
            <person name="Lavstsen T."/>
            <person name="Jespersen J.S."/>
        </authorList>
    </citation>
    <scope>NUCLEOTIDE SEQUENCE [LARGE SCALE GENOMIC DNA]</scope>
    <source>
        <strain evidence="2 3">B7-9</strain>
    </source>
</reference>
<evidence type="ECO:0000313" key="2">
    <source>
        <dbReference type="EMBL" id="PDV96927.1"/>
    </source>
</evidence>
<feature type="transmembrane region" description="Helical" evidence="1">
    <location>
        <begin position="142"/>
        <end position="161"/>
    </location>
</feature>
<dbReference type="Proteomes" id="UP000220922">
    <property type="component" value="Unassembled WGS sequence"/>
</dbReference>
<dbReference type="AlphaFoldDB" id="A0A2H3L198"/>
<comment type="caution">
    <text evidence="2">The sequence shown here is derived from an EMBL/GenBank/DDBJ whole genome shotgun (WGS) entry which is preliminary data.</text>
</comment>
<feature type="transmembrane region" description="Helical" evidence="1">
    <location>
        <begin position="244"/>
        <end position="263"/>
    </location>
</feature>
<dbReference type="RefSeq" id="WP_097654978.1">
    <property type="nucleotide sequence ID" value="NZ_LYXE01000171.1"/>
</dbReference>
<name>A0A2H3L198_9CHLR</name>
<dbReference type="EMBL" id="LYXE01000171">
    <property type="protein sequence ID" value="PDV96927.1"/>
    <property type="molecule type" value="Genomic_DNA"/>
</dbReference>
<dbReference type="OrthoDB" id="135759at2"/>
<keyword evidence="3" id="KW-1185">Reference proteome</keyword>
<feature type="transmembrane region" description="Helical" evidence="1">
    <location>
        <begin position="390"/>
        <end position="410"/>
    </location>
</feature>
<accession>A0A2H3L198</accession>
<gene>
    <name evidence="2" type="ORF">A9Q02_19790</name>
</gene>
<keyword evidence="1" id="KW-0812">Transmembrane</keyword>
<evidence type="ECO:0000256" key="1">
    <source>
        <dbReference type="SAM" id="Phobius"/>
    </source>
</evidence>